<dbReference type="EMBL" id="PGTZ01000011">
    <property type="protein sequence ID" value="PJI85632.1"/>
    <property type="molecule type" value="Genomic_DNA"/>
</dbReference>
<feature type="compositionally biased region" description="Low complexity" evidence="1">
    <location>
        <begin position="84"/>
        <end position="98"/>
    </location>
</feature>
<evidence type="ECO:0008006" key="4">
    <source>
        <dbReference type="Google" id="ProtNLM"/>
    </source>
</evidence>
<feature type="region of interest" description="Disordered" evidence="1">
    <location>
        <begin position="84"/>
        <end position="121"/>
    </location>
</feature>
<feature type="compositionally biased region" description="Acidic residues" evidence="1">
    <location>
        <begin position="104"/>
        <end position="115"/>
    </location>
</feature>
<protein>
    <recommendedName>
        <fullName evidence="4">Secreted protein</fullName>
    </recommendedName>
</protein>
<reference evidence="2 3" key="1">
    <citation type="submission" date="2017-11" db="EMBL/GenBank/DDBJ databases">
        <title>Genomic Encyclopedia of Archaeal and Bacterial Type Strains, Phase II (KMG-II): From Individual Species to Whole Genera.</title>
        <authorList>
            <person name="Goeker M."/>
        </authorList>
    </citation>
    <scope>NUCLEOTIDE SEQUENCE [LARGE SCALE GENOMIC DNA]</scope>
    <source>
        <strain evidence="2 3">DSM 22413</strain>
    </source>
</reference>
<sequence length="121" mass="13204">MRRLFWVGVGVVVTVVVVREGRKVVRRYAPTHLVDQAGDRLGDAQERARGFVATFADEFRVARAEREAELEAMLLADGQPDPAAVRAAQARGARPGAAFHAPDEADLPQDPDDPDSGYAFF</sequence>
<evidence type="ECO:0000313" key="3">
    <source>
        <dbReference type="Proteomes" id="UP000231586"/>
    </source>
</evidence>
<keyword evidence="3" id="KW-1185">Reference proteome</keyword>
<name>A0A2M8W3Y3_9MICO</name>
<accession>A0A2M8W3Y3</accession>
<gene>
    <name evidence="2" type="ORF">CLV34_2815</name>
</gene>
<evidence type="ECO:0000313" key="2">
    <source>
        <dbReference type="EMBL" id="PJI85632.1"/>
    </source>
</evidence>
<organism evidence="2 3">
    <name type="scientific">Luteimicrobium subarcticum</name>
    <dbReference type="NCBI Taxonomy" id="620910"/>
    <lineage>
        <taxon>Bacteria</taxon>
        <taxon>Bacillati</taxon>
        <taxon>Actinomycetota</taxon>
        <taxon>Actinomycetes</taxon>
        <taxon>Micrococcales</taxon>
        <taxon>Luteimicrobium</taxon>
    </lineage>
</organism>
<dbReference type="AlphaFoldDB" id="A0A2M8W3Y3"/>
<comment type="caution">
    <text evidence="2">The sequence shown here is derived from an EMBL/GenBank/DDBJ whole genome shotgun (WGS) entry which is preliminary data.</text>
</comment>
<dbReference type="Proteomes" id="UP000231586">
    <property type="component" value="Unassembled WGS sequence"/>
</dbReference>
<proteinExistence type="predicted"/>
<evidence type="ECO:0000256" key="1">
    <source>
        <dbReference type="SAM" id="MobiDB-lite"/>
    </source>
</evidence>